<evidence type="ECO:0000256" key="11">
    <source>
        <dbReference type="RuleBase" id="RU000679"/>
    </source>
</evidence>
<dbReference type="Gene3D" id="2.60.470.10">
    <property type="entry name" value="Acid-sensing ion channels like domains"/>
    <property type="match status" value="1"/>
</dbReference>
<dbReference type="GO" id="GO:0005886">
    <property type="term" value="C:plasma membrane"/>
    <property type="evidence" value="ECO:0007669"/>
    <property type="project" value="TreeGrafter"/>
</dbReference>
<comment type="similarity">
    <text evidence="11">Belongs to the amiloride-sensitive sodium channel (TC 1.A.6) family.</text>
</comment>
<proteinExistence type="inferred from homology"/>
<protein>
    <submittedName>
        <fullName evidence="14">Acid-sensing ion channel 1A-like</fullName>
    </submittedName>
</protein>
<evidence type="ECO:0000256" key="12">
    <source>
        <dbReference type="SAM" id="Phobius"/>
    </source>
</evidence>
<name>A0A8B7Y8W9_ACAPL</name>
<evidence type="ECO:0000256" key="10">
    <source>
        <dbReference type="ARBA" id="ARBA00023303"/>
    </source>
</evidence>
<dbReference type="KEGG" id="aplc:110977946"/>
<evidence type="ECO:0000256" key="1">
    <source>
        <dbReference type="ARBA" id="ARBA00004141"/>
    </source>
</evidence>
<dbReference type="Pfam" id="PF00858">
    <property type="entry name" value="ASC"/>
    <property type="match status" value="1"/>
</dbReference>
<evidence type="ECO:0000256" key="3">
    <source>
        <dbReference type="ARBA" id="ARBA00022461"/>
    </source>
</evidence>
<organism evidence="13 14">
    <name type="scientific">Acanthaster planci</name>
    <name type="common">Crown-of-thorns starfish</name>
    <dbReference type="NCBI Taxonomy" id="133434"/>
    <lineage>
        <taxon>Eukaryota</taxon>
        <taxon>Metazoa</taxon>
        <taxon>Echinodermata</taxon>
        <taxon>Eleutherozoa</taxon>
        <taxon>Asterozoa</taxon>
        <taxon>Asteroidea</taxon>
        <taxon>Valvatacea</taxon>
        <taxon>Valvatida</taxon>
        <taxon>Acanthasteridae</taxon>
        <taxon>Acanthaster</taxon>
    </lineage>
</organism>
<keyword evidence="3 11" id="KW-0894">Sodium channel</keyword>
<keyword evidence="5 12" id="KW-1133">Transmembrane helix</keyword>
<dbReference type="RefSeq" id="XP_022088186.1">
    <property type="nucleotide sequence ID" value="XM_022232494.1"/>
</dbReference>
<dbReference type="Proteomes" id="UP000694845">
    <property type="component" value="Unplaced"/>
</dbReference>
<keyword evidence="7 11" id="KW-0406">Ion transport</keyword>
<keyword evidence="10 11" id="KW-0407">Ion channel</keyword>
<feature type="transmembrane region" description="Helical" evidence="12">
    <location>
        <begin position="46"/>
        <end position="64"/>
    </location>
</feature>
<keyword evidence="4 11" id="KW-0812">Transmembrane</keyword>
<evidence type="ECO:0000256" key="6">
    <source>
        <dbReference type="ARBA" id="ARBA00023053"/>
    </source>
</evidence>
<dbReference type="AlphaFoldDB" id="A0A8B7Y8W9"/>
<evidence type="ECO:0000313" key="13">
    <source>
        <dbReference type="Proteomes" id="UP000694845"/>
    </source>
</evidence>
<evidence type="ECO:0000256" key="5">
    <source>
        <dbReference type="ARBA" id="ARBA00022989"/>
    </source>
</evidence>
<keyword evidence="8 12" id="KW-0472">Membrane</keyword>
<reference evidence="14" key="1">
    <citation type="submission" date="2025-08" db="UniProtKB">
        <authorList>
            <consortium name="RefSeq"/>
        </authorList>
    </citation>
    <scope>IDENTIFICATION</scope>
</reference>
<gene>
    <name evidence="14" type="primary">LOC110977946</name>
</gene>
<evidence type="ECO:0000313" key="14">
    <source>
        <dbReference type="RefSeq" id="XP_022088186.1"/>
    </source>
</evidence>
<dbReference type="Gene3D" id="1.10.287.770">
    <property type="entry name" value="YojJ-like"/>
    <property type="match status" value="1"/>
</dbReference>
<dbReference type="OMA" id="ITEFAYY"/>
<dbReference type="GO" id="GO:0015280">
    <property type="term" value="F:ligand-gated sodium channel activity"/>
    <property type="evidence" value="ECO:0007669"/>
    <property type="project" value="TreeGrafter"/>
</dbReference>
<evidence type="ECO:0000256" key="9">
    <source>
        <dbReference type="ARBA" id="ARBA00023201"/>
    </source>
</evidence>
<dbReference type="PANTHER" id="PTHR11690:SF222">
    <property type="entry name" value="AMILORIDE-SENSITIVE SODIUM CHANNEL SUBUNIT GAMMA"/>
    <property type="match status" value="1"/>
</dbReference>
<dbReference type="PANTHER" id="PTHR11690">
    <property type="entry name" value="AMILORIDE-SENSITIVE SODIUM CHANNEL-RELATED"/>
    <property type="match status" value="1"/>
</dbReference>
<dbReference type="OrthoDB" id="8065060at2759"/>
<keyword evidence="2 11" id="KW-0813">Transport</keyword>
<keyword evidence="6" id="KW-0915">Sodium</keyword>
<dbReference type="PRINTS" id="PR01078">
    <property type="entry name" value="AMINACHANNEL"/>
</dbReference>
<keyword evidence="13" id="KW-1185">Reference proteome</keyword>
<sequence length="488" mass="54671">MENTAEKELNTAKNKQKPNLEYEFATTTTLHGISRVAESNGARAKTLWVLVLLIAGCFYVVVTVDRVRAYLKFDANTNVIVEFNDTLEFPAVTICNYNRFMNNKISEDDTKYVRHLLELNEDLVDYEEDFNYTHIDDLFGEGFNYTQFALTTGFTLNESVIRCDWKGVAYSCNALNFSSYYSPSYGQCYTFNTRGDQHSHEQSQQGIGNGLQLIVDIGQSEYTETFKSGHLEAGLKFAIHPRDELPLIGTMGLSAAPGFHTYASMRRVRHINLPEPWGVCGTGETMAVTGDSRKYSRNTCLRICRRDAIIEVCGCQPFGYERAVEPDSSELVPLCDIDRFYCVAHALERYRASFSALDCTCPVACEYITYETALSVAKYPSQSVINDILSGFPDDEASKAGAVDAEYLDENLVYLDVYFEELSTITYKQVEALPFTALVGDMGGQLGLFLGASIITGAELLDYAIRRLKLLILKVKSAKKIRSGLMRS</sequence>
<dbReference type="InterPro" id="IPR001873">
    <property type="entry name" value="ENaC"/>
</dbReference>
<evidence type="ECO:0000256" key="8">
    <source>
        <dbReference type="ARBA" id="ARBA00023136"/>
    </source>
</evidence>
<evidence type="ECO:0000256" key="4">
    <source>
        <dbReference type="ARBA" id="ARBA00022692"/>
    </source>
</evidence>
<dbReference type="GeneID" id="110977946"/>
<comment type="subcellular location">
    <subcellularLocation>
        <location evidence="1">Membrane</location>
        <topology evidence="1">Multi-pass membrane protein</topology>
    </subcellularLocation>
</comment>
<evidence type="ECO:0000256" key="7">
    <source>
        <dbReference type="ARBA" id="ARBA00023065"/>
    </source>
</evidence>
<evidence type="ECO:0000256" key="2">
    <source>
        <dbReference type="ARBA" id="ARBA00022448"/>
    </source>
</evidence>
<accession>A0A8B7Y8W9</accession>
<keyword evidence="9 11" id="KW-0739">Sodium transport</keyword>